<dbReference type="GeneID" id="54783863"/>
<comment type="caution">
    <text evidence="10">The sequence shown here is derived from an EMBL/GenBank/DDBJ whole genome shotgun (WGS) entry which is preliminary data.</text>
</comment>
<comment type="function">
    <text evidence="5">Required for box C/D snoRNAs accumulation involved in snoRNA processing, snoRNA transport to the nucleolus and ribosome biogenesis.</text>
</comment>
<evidence type="ECO:0000256" key="4">
    <source>
        <dbReference type="ARBA" id="ARBA00022833"/>
    </source>
</evidence>
<proteinExistence type="inferred from homology"/>
<dbReference type="AlphaFoldDB" id="A0A642UEB8"/>
<keyword evidence="3 7" id="KW-0863">Zinc-finger</keyword>
<accession>A0A642UEB8</accession>
<evidence type="ECO:0000256" key="2">
    <source>
        <dbReference type="ARBA" id="ARBA00022723"/>
    </source>
</evidence>
<dbReference type="RefSeq" id="XP_034010007.1">
    <property type="nucleotide sequence ID" value="XM_034158170.1"/>
</dbReference>
<dbReference type="PANTHER" id="PTHR13483:SF3">
    <property type="entry name" value="BOX C_D SNORNA PROTEIN 1"/>
    <property type="match status" value="1"/>
</dbReference>
<dbReference type="SUPFAM" id="SSF144232">
    <property type="entry name" value="HIT/MYND zinc finger-like"/>
    <property type="match status" value="1"/>
</dbReference>
<dbReference type="VEuPathDB" id="FungiDB:DIURU_005212"/>
<keyword evidence="4" id="KW-0862">Zinc</keyword>
<dbReference type="Pfam" id="PF04438">
    <property type="entry name" value="zf-HIT"/>
    <property type="match status" value="1"/>
</dbReference>
<reference evidence="10 11" key="1">
    <citation type="submission" date="2019-07" db="EMBL/GenBank/DDBJ databases">
        <title>Genome assembly of two rare yeast pathogens: Diutina rugosa and Trichomonascus ciferrii.</title>
        <authorList>
            <person name="Mixao V."/>
            <person name="Saus E."/>
            <person name="Hansen A."/>
            <person name="Lass-Flor C."/>
            <person name="Gabaldon T."/>
        </authorList>
    </citation>
    <scope>NUCLEOTIDE SEQUENCE [LARGE SCALE GENOMIC DNA]</scope>
    <source>
        <strain evidence="10 11">CBS 613</strain>
    </source>
</reference>
<dbReference type="Pfam" id="PF25790">
    <property type="entry name" value="BCD1"/>
    <property type="match status" value="1"/>
</dbReference>
<keyword evidence="1" id="KW-0597">Phosphoprotein</keyword>
<dbReference type="GO" id="GO:0048254">
    <property type="term" value="P:snoRNA localization"/>
    <property type="evidence" value="ECO:0007669"/>
    <property type="project" value="TreeGrafter"/>
</dbReference>
<dbReference type="GO" id="GO:0008270">
    <property type="term" value="F:zinc ion binding"/>
    <property type="evidence" value="ECO:0007669"/>
    <property type="project" value="UniProtKB-UniRule"/>
</dbReference>
<dbReference type="Gene3D" id="3.30.60.190">
    <property type="match status" value="1"/>
</dbReference>
<feature type="region of interest" description="Disordered" evidence="8">
    <location>
        <begin position="249"/>
        <end position="348"/>
    </location>
</feature>
<evidence type="ECO:0000256" key="5">
    <source>
        <dbReference type="ARBA" id="ARBA00049598"/>
    </source>
</evidence>
<dbReference type="CDD" id="cd23023">
    <property type="entry name" value="zf-HIT_BCD1"/>
    <property type="match status" value="1"/>
</dbReference>
<sequence>MVECCICSELGKYKCPACERTTCSVTCVKQHKQQFSCSGQLDPTRFIERDDLSSSPIHLRRDASFLTNFKRHVDVSKEDVRTQARSVFKRVGGHHQQQQQFQQNKRLQLDPRVAKLKKVFPEAMVSTKRQNTMVVALPPGMARSGANKSGYDKKQGQYVWTIEWVLYDANKTVKHRFNSNRLRESFTWKQALPPTVVAREFPELTTPHFYLASIVGSGAVALDEDMTIADSLKDQMVLEFPTILVAQSPDDLPADVAPRDGSDGSDDSSSDSSSDSDSDSSDSDSDDSDDSDDAPPEEASSAKPPTLSTNELDVDMDDDLDDIPTADDVPATPAASVLPASVPSPPSA</sequence>
<evidence type="ECO:0000256" key="8">
    <source>
        <dbReference type="SAM" id="MobiDB-lite"/>
    </source>
</evidence>
<dbReference type="GO" id="GO:0070761">
    <property type="term" value="C:pre-snoRNP complex"/>
    <property type="evidence" value="ECO:0007669"/>
    <property type="project" value="TreeGrafter"/>
</dbReference>
<evidence type="ECO:0000256" key="6">
    <source>
        <dbReference type="ARBA" id="ARBA00049654"/>
    </source>
</evidence>
<feature type="compositionally biased region" description="Acidic residues" evidence="8">
    <location>
        <begin position="312"/>
        <end position="325"/>
    </location>
</feature>
<name>A0A642UEB8_DIURU</name>
<feature type="compositionally biased region" description="Acidic residues" evidence="8">
    <location>
        <begin position="263"/>
        <end position="296"/>
    </location>
</feature>
<dbReference type="InterPro" id="IPR007529">
    <property type="entry name" value="Znf_HIT"/>
</dbReference>
<evidence type="ECO:0000256" key="3">
    <source>
        <dbReference type="ARBA" id="ARBA00022771"/>
    </source>
</evidence>
<dbReference type="OrthoDB" id="272357at2759"/>
<dbReference type="PROSITE" id="PS51083">
    <property type="entry name" value="ZF_HIT"/>
    <property type="match status" value="1"/>
</dbReference>
<evidence type="ECO:0000259" key="9">
    <source>
        <dbReference type="PROSITE" id="PS51083"/>
    </source>
</evidence>
<keyword evidence="11" id="KW-1185">Reference proteome</keyword>
<feature type="compositionally biased region" description="Low complexity" evidence="8">
    <location>
        <begin position="326"/>
        <end position="341"/>
    </location>
</feature>
<dbReference type="InterPro" id="IPR051639">
    <property type="entry name" value="BCD1"/>
</dbReference>
<evidence type="ECO:0000313" key="11">
    <source>
        <dbReference type="Proteomes" id="UP000449547"/>
    </source>
</evidence>
<keyword evidence="2" id="KW-0479">Metal-binding</keyword>
<dbReference type="GO" id="GO:0005634">
    <property type="term" value="C:nucleus"/>
    <property type="evidence" value="ECO:0007669"/>
    <property type="project" value="TreeGrafter"/>
</dbReference>
<comment type="similarity">
    <text evidence="6">Belongs to the BCD1 family.</text>
</comment>
<dbReference type="PANTHER" id="PTHR13483">
    <property type="entry name" value="BOX C_D SNORNA PROTEIN 1-RELATED"/>
    <property type="match status" value="1"/>
</dbReference>
<evidence type="ECO:0000313" key="10">
    <source>
        <dbReference type="EMBL" id="KAA8897496.1"/>
    </source>
</evidence>
<organism evidence="10 11">
    <name type="scientific">Diutina rugosa</name>
    <name type="common">Yeast</name>
    <name type="synonym">Candida rugosa</name>
    <dbReference type="NCBI Taxonomy" id="5481"/>
    <lineage>
        <taxon>Eukaryota</taxon>
        <taxon>Fungi</taxon>
        <taxon>Dikarya</taxon>
        <taxon>Ascomycota</taxon>
        <taxon>Saccharomycotina</taxon>
        <taxon>Pichiomycetes</taxon>
        <taxon>Debaryomycetaceae</taxon>
        <taxon>Diutina</taxon>
    </lineage>
</organism>
<evidence type="ECO:0000256" key="7">
    <source>
        <dbReference type="PROSITE-ProRule" id="PRU00453"/>
    </source>
</evidence>
<feature type="domain" description="HIT-type" evidence="9">
    <location>
        <begin position="4"/>
        <end position="37"/>
    </location>
</feature>
<evidence type="ECO:0000256" key="1">
    <source>
        <dbReference type="ARBA" id="ARBA00022553"/>
    </source>
</evidence>
<dbReference type="InterPro" id="IPR057721">
    <property type="entry name" value="BCD1_alpha/beta"/>
</dbReference>
<dbReference type="EMBL" id="SWFT01000156">
    <property type="protein sequence ID" value="KAA8897496.1"/>
    <property type="molecule type" value="Genomic_DNA"/>
</dbReference>
<dbReference type="Proteomes" id="UP000449547">
    <property type="component" value="Unassembled WGS sequence"/>
</dbReference>
<dbReference type="GO" id="GO:0000463">
    <property type="term" value="P:maturation of LSU-rRNA from tricistronic rRNA transcript (SSU-rRNA, 5.8S rRNA, LSU-rRNA)"/>
    <property type="evidence" value="ECO:0007669"/>
    <property type="project" value="TreeGrafter"/>
</dbReference>
<gene>
    <name evidence="10" type="ORF">DIURU_005212</name>
</gene>
<dbReference type="GO" id="GO:0000492">
    <property type="term" value="P:box C/D snoRNP assembly"/>
    <property type="evidence" value="ECO:0007669"/>
    <property type="project" value="TreeGrafter"/>
</dbReference>
<protein>
    <recommendedName>
        <fullName evidence="9">HIT-type domain-containing protein</fullName>
    </recommendedName>
</protein>
<dbReference type="OMA" id="YWRVEWL"/>